<keyword evidence="3" id="KW-0560">Oxidoreductase</keyword>
<evidence type="ECO:0000259" key="4">
    <source>
        <dbReference type="Pfam" id="PF01872"/>
    </source>
</evidence>
<evidence type="ECO:0000313" key="5">
    <source>
        <dbReference type="EMBL" id="GAH94797.1"/>
    </source>
</evidence>
<dbReference type="Gene3D" id="3.40.430.10">
    <property type="entry name" value="Dihydrofolate Reductase, subunit A"/>
    <property type="match status" value="1"/>
</dbReference>
<dbReference type="InterPro" id="IPR050765">
    <property type="entry name" value="Riboflavin_Biosynth_HTPR"/>
</dbReference>
<dbReference type="Pfam" id="PF01872">
    <property type="entry name" value="RibD_C"/>
    <property type="match status" value="1"/>
</dbReference>
<dbReference type="InterPro" id="IPR002734">
    <property type="entry name" value="RibDG_C"/>
</dbReference>
<dbReference type="InterPro" id="IPR024072">
    <property type="entry name" value="DHFR-like_dom_sf"/>
</dbReference>
<sequence length="127" mass="13886">AVSKRAPKRKLKELRAAGAEVIVIGNRKVNLRRLLKRLHSLRVRRLLLEGGSTINWGMLKQGLVDEVRVAVAPQIVGGAKAKSLVGGAGFAEVRNGIKLKLLNVKKIGKHILLTYRIWGAKGAKKAR</sequence>
<evidence type="ECO:0000256" key="1">
    <source>
        <dbReference type="ARBA" id="ARBA00005104"/>
    </source>
</evidence>
<evidence type="ECO:0000256" key="2">
    <source>
        <dbReference type="ARBA" id="ARBA00022857"/>
    </source>
</evidence>
<dbReference type="PANTHER" id="PTHR38011:SF7">
    <property type="entry name" value="2,5-DIAMINO-6-RIBOSYLAMINO-4(3H)-PYRIMIDINONE 5'-PHOSPHATE REDUCTASE"/>
    <property type="match status" value="1"/>
</dbReference>
<keyword evidence="2" id="KW-0521">NADP</keyword>
<protein>
    <recommendedName>
        <fullName evidence="4">Bacterial bifunctional deaminase-reductase C-terminal domain-containing protein</fullName>
    </recommendedName>
</protein>
<reference evidence="5" key="1">
    <citation type="journal article" date="2014" name="Front. Microbiol.">
        <title>High frequency of phylogenetically diverse reductive dehalogenase-homologous genes in deep subseafloor sedimentary metagenomes.</title>
        <authorList>
            <person name="Kawai M."/>
            <person name="Futagami T."/>
            <person name="Toyoda A."/>
            <person name="Takaki Y."/>
            <person name="Nishi S."/>
            <person name="Hori S."/>
            <person name="Arai W."/>
            <person name="Tsubouchi T."/>
            <person name="Morono Y."/>
            <person name="Uchiyama I."/>
            <person name="Ito T."/>
            <person name="Fujiyama A."/>
            <person name="Inagaki F."/>
            <person name="Takami H."/>
        </authorList>
    </citation>
    <scope>NUCLEOTIDE SEQUENCE</scope>
    <source>
        <strain evidence="5">Expedition CK06-06</strain>
    </source>
</reference>
<dbReference type="GO" id="GO:0008703">
    <property type="term" value="F:5-amino-6-(5-phosphoribosylamino)uracil reductase activity"/>
    <property type="evidence" value="ECO:0007669"/>
    <property type="project" value="InterPro"/>
</dbReference>
<dbReference type="SUPFAM" id="SSF53597">
    <property type="entry name" value="Dihydrofolate reductase-like"/>
    <property type="match status" value="1"/>
</dbReference>
<feature type="non-terminal residue" evidence="5">
    <location>
        <position position="1"/>
    </location>
</feature>
<gene>
    <name evidence="5" type="ORF">S06H3_03912</name>
</gene>
<evidence type="ECO:0000256" key="3">
    <source>
        <dbReference type="ARBA" id="ARBA00023002"/>
    </source>
</evidence>
<proteinExistence type="predicted"/>
<name>X1JL30_9ZZZZ</name>
<dbReference type="AlphaFoldDB" id="X1JL30"/>
<dbReference type="PANTHER" id="PTHR38011">
    <property type="entry name" value="DIHYDROFOLATE REDUCTASE FAMILY PROTEIN (AFU_ORTHOLOGUE AFUA_8G06820)"/>
    <property type="match status" value="1"/>
</dbReference>
<dbReference type="EMBL" id="BARV01001325">
    <property type="protein sequence ID" value="GAH94797.1"/>
    <property type="molecule type" value="Genomic_DNA"/>
</dbReference>
<feature type="domain" description="Bacterial bifunctional deaminase-reductase C-terminal" evidence="4">
    <location>
        <begin position="2"/>
        <end position="113"/>
    </location>
</feature>
<dbReference type="GO" id="GO:0009231">
    <property type="term" value="P:riboflavin biosynthetic process"/>
    <property type="evidence" value="ECO:0007669"/>
    <property type="project" value="InterPro"/>
</dbReference>
<comment type="pathway">
    <text evidence="1">Cofactor biosynthesis; riboflavin biosynthesis.</text>
</comment>
<comment type="caution">
    <text evidence="5">The sequence shown here is derived from an EMBL/GenBank/DDBJ whole genome shotgun (WGS) entry which is preliminary data.</text>
</comment>
<accession>X1JL30</accession>
<organism evidence="5">
    <name type="scientific">marine sediment metagenome</name>
    <dbReference type="NCBI Taxonomy" id="412755"/>
    <lineage>
        <taxon>unclassified sequences</taxon>
        <taxon>metagenomes</taxon>
        <taxon>ecological metagenomes</taxon>
    </lineage>
</organism>